<dbReference type="EMBL" id="JAJATW010000004">
    <property type="protein sequence ID" value="MCB5161236.1"/>
    <property type="molecule type" value="Genomic_DNA"/>
</dbReference>
<feature type="compositionally biased region" description="Low complexity" evidence="2">
    <location>
        <begin position="128"/>
        <end position="149"/>
    </location>
</feature>
<dbReference type="InterPro" id="IPR007844">
    <property type="entry name" value="AsmA"/>
</dbReference>
<dbReference type="Proteomes" id="UP001139095">
    <property type="component" value="Unassembled WGS sequence"/>
</dbReference>
<dbReference type="AlphaFoldDB" id="A0A9X1INF0"/>
<feature type="domain" description="AsmA" evidence="3">
    <location>
        <begin position="5"/>
        <end position="613"/>
    </location>
</feature>
<dbReference type="RefSeq" id="WP_226753613.1">
    <property type="nucleotide sequence ID" value="NZ_JAJATW010000004.1"/>
</dbReference>
<evidence type="ECO:0000313" key="5">
    <source>
        <dbReference type="Proteomes" id="UP001139095"/>
    </source>
</evidence>
<evidence type="ECO:0000259" key="3">
    <source>
        <dbReference type="Pfam" id="PF05170"/>
    </source>
</evidence>
<evidence type="ECO:0000256" key="2">
    <source>
        <dbReference type="SAM" id="MobiDB-lite"/>
    </source>
</evidence>
<dbReference type="PANTHER" id="PTHR30441:SF4">
    <property type="entry name" value="PROTEIN ASMA"/>
    <property type="match status" value="1"/>
</dbReference>
<proteinExistence type="predicted"/>
<evidence type="ECO:0000313" key="4">
    <source>
        <dbReference type="EMBL" id="MCB5161236.1"/>
    </source>
</evidence>
<keyword evidence="5" id="KW-1185">Reference proteome</keyword>
<feature type="region of interest" description="Disordered" evidence="2">
    <location>
        <begin position="122"/>
        <end position="160"/>
    </location>
</feature>
<keyword evidence="1" id="KW-0175">Coiled coil</keyword>
<name>A0A9X1INF0_9GAMM</name>
<dbReference type="PANTHER" id="PTHR30441">
    <property type="entry name" value="DUF748 DOMAIN-CONTAINING PROTEIN"/>
    <property type="match status" value="1"/>
</dbReference>
<gene>
    <name evidence="4" type="ORF">LG368_04895</name>
</gene>
<accession>A0A9X1INF0</accession>
<organism evidence="4 5">
    <name type="scientific">Marinomonas algarum</name>
    <dbReference type="NCBI Taxonomy" id="2883105"/>
    <lineage>
        <taxon>Bacteria</taxon>
        <taxon>Pseudomonadati</taxon>
        <taxon>Pseudomonadota</taxon>
        <taxon>Gammaproteobacteria</taxon>
        <taxon>Oceanospirillales</taxon>
        <taxon>Oceanospirillaceae</taxon>
        <taxon>Marinomonas</taxon>
    </lineage>
</organism>
<comment type="caution">
    <text evidence="4">The sequence shown here is derived from an EMBL/GenBank/DDBJ whole genome shotgun (WGS) entry which is preliminary data.</text>
</comment>
<dbReference type="InterPro" id="IPR052894">
    <property type="entry name" value="AsmA-related"/>
</dbReference>
<dbReference type="Pfam" id="PF05170">
    <property type="entry name" value="AsmA"/>
    <property type="match status" value="1"/>
</dbReference>
<sequence>MVWIKRLLLIIAGVIALLAMALAYVMVFVDPNDFKDELKTIAAEKADVTLRLDGDISWSFFPWLGLELEDIGVALGADDEIVQFDRAEFGLAILPLLEQKIQVDNVTLVNLKANLQKDAQGRGNWEMTSSSSSVTTEDATSTTASSASSRENLTSEEAPSALSLPDLQLDTLIIENAQVSYRDEQADQLINATLNVTLSDVQWDTAWPMVMDIVVTQSDLQKSSVLTAKASLNANLAVFPSREALSLDSLVLNGEVMGDALPASPINAKFSAMTVDVDLPQENLLVDGLTLSSLGVNLDAKLQAYQILSAPQFSAVMSIGEFNPRYLLTRLNMALPDMADESALTKARANLTFEGDLNTITAQPISLFMDDTSIEANAVLDLSPLRWDVSVAGKNLDLDRYLPAPVEENENASKEAVTSAQIEAKVEEQAPSDLLPIDTLRDLNGHVGVVFEDLTVKKLKIDKIELDSTQFQGLVEVSPLRASLYKGTVSSQASLDVRGKTPVLSLVPNIDNVQIQPLLVDFMELDKIAGATYLNGELNATGNRIDDLMSSLQGDLLVEVRNGALVGVNVTKTVCQGIASVRNESIDESAFGPDTPFESLRFPAYIVDGKISTPGLDIRSAGVQITGDGVISLPDSSLNYQANVGISGSEMDNACRVNEKYASLAFPIVCKGQFSDDPAGLCGPDLKGFGKLFADLAKEELKVKAEAEKARAKAKLEEKRVAEEARLKEKFEAEKERAKEKLKEKLKGLF</sequence>
<protein>
    <submittedName>
        <fullName evidence="4">AsmA family protein</fullName>
    </submittedName>
</protein>
<evidence type="ECO:0000256" key="1">
    <source>
        <dbReference type="SAM" id="Coils"/>
    </source>
</evidence>
<dbReference type="GO" id="GO:0090313">
    <property type="term" value="P:regulation of protein targeting to membrane"/>
    <property type="evidence" value="ECO:0007669"/>
    <property type="project" value="TreeGrafter"/>
</dbReference>
<feature type="coiled-coil region" evidence="1">
    <location>
        <begin position="697"/>
        <end position="748"/>
    </location>
</feature>
<reference evidence="4" key="1">
    <citation type="submission" date="2021-10" db="EMBL/GenBank/DDBJ databases">
        <title>Marinomonas pontica sp. nov., isolated from the Black Sea.</title>
        <authorList>
            <person name="Zhao L.-H."/>
            <person name="Xue J.-H."/>
        </authorList>
    </citation>
    <scope>NUCLEOTIDE SEQUENCE</scope>
    <source>
        <strain evidence="4">E8</strain>
    </source>
</reference>
<dbReference type="GO" id="GO:0005886">
    <property type="term" value="C:plasma membrane"/>
    <property type="evidence" value="ECO:0007669"/>
    <property type="project" value="TreeGrafter"/>
</dbReference>